<dbReference type="EMBL" id="CYYU01000002">
    <property type="protein sequence ID" value="CUN49660.1"/>
    <property type="molecule type" value="Genomic_DNA"/>
</dbReference>
<reference evidence="1 2" key="1">
    <citation type="submission" date="2015-09" db="EMBL/GenBank/DDBJ databases">
        <authorList>
            <consortium name="Pathogen Informatics"/>
        </authorList>
    </citation>
    <scope>NUCLEOTIDE SEQUENCE [LARGE SCALE GENOMIC DNA]</scope>
    <source>
        <strain evidence="1 2">2789STDY5608828</strain>
    </source>
</reference>
<dbReference type="Proteomes" id="UP000095546">
    <property type="component" value="Unassembled WGS sequence"/>
</dbReference>
<keyword evidence="2" id="KW-1185">Reference proteome</keyword>
<gene>
    <name evidence="1" type="ORF">ERS852385_00584</name>
</gene>
<accession>A0A173XEA9</accession>
<sequence>MQTKTFIIESSNTALTVHLATTFWQRFCGLMLRRPLPPATALLIAPCNSIHMCFMRFAIDAVYLDKQGSILKITHHLRPWLGLSACWHAHSVLEMTAGQADALGLQKGQTFIIKELK</sequence>
<dbReference type="PANTHER" id="PTHR37953:SF1">
    <property type="entry name" value="UPF0127 PROTEIN MJ1496"/>
    <property type="match status" value="1"/>
</dbReference>
<proteinExistence type="predicted"/>
<protein>
    <submittedName>
        <fullName evidence="1">Uncharacterized ACR, COG1430</fullName>
    </submittedName>
</protein>
<organism evidence="1 2">
    <name type="scientific">Mitsuokella jalaludinii</name>
    <dbReference type="NCBI Taxonomy" id="187979"/>
    <lineage>
        <taxon>Bacteria</taxon>
        <taxon>Bacillati</taxon>
        <taxon>Bacillota</taxon>
        <taxon>Negativicutes</taxon>
        <taxon>Selenomonadales</taxon>
        <taxon>Selenomonadaceae</taxon>
        <taxon>Mitsuokella</taxon>
    </lineage>
</organism>
<dbReference type="RefSeq" id="WP_055160510.1">
    <property type="nucleotide sequence ID" value="NZ_CABIWZ010000002.1"/>
</dbReference>
<dbReference type="PANTHER" id="PTHR37953">
    <property type="entry name" value="UPF0127 PROTEIN MJ1496"/>
    <property type="match status" value="1"/>
</dbReference>
<dbReference type="OrthoDB" id="9813379at2"/>
<dbReference type="Pfam" id="PF02643">
    <property type="entry name" value="DUF192"/>
    <property type="match status" value="1"/>
</dbReference>
<dbReference type="InterPro" id="IPR003795">
    <property type="entry name" value="DUF192"/>
</dbReference>
<dbReference type="Gene3D" id="2.60.120.1140">
    <property type="entry name" value="Protein of unknown function DUF192"/>
    <property type="match status" value="1"/>
</dbReference>
<evidence type="ECO:0000313" key="1">
    <source>
        <dbReference type="EMBL" id="CUN49660.1"/>
    </source>
</evidence>
<dbReference type="InterPro" id="IPR038695">
    <property type="entry name" value="Saro_0823-like_sf"/>
</dbReference>
<evidence type="ECO:0000313" key="2">
    <source>
        <dbReference type="Proteomes" id="UP000095546"/>
    </source>
</evidence>
<name>A0A173XEA9_9FIRM</name>
<dbReference type="STRING" id="187979.ERS852385_00584"/>
<dbReference type="AlphaFoldDB" id="A0A173XEA9"/>